<feature type="transmembrane region" description="Helical" evidence="12">
    <location>
        <begin position="837"/>
        <end position="856"/>
    </location>
</feature>
<dbReference type="InterPro" id="IPR044746">
    <property type="entry name" value="ABCC_6TM_D1"/>
</dbReference>
<evidence type="ECO:0000256" key="10">
    <source>
        <dbReference type="ARBA" id="ARBA00023136"/>
    </source>
</evidence>
<dbReference type="InterPro" id="IPR011527">
    <property type="entry name" value="ABC1_TM_dom"/>
</dbReference>
<reference evidence="15" key="1">
    <citation type="submission" date="2020-10" db="EMBL/GenBank/DDBJ databases">
        <authorList>
            <person name="Han B."/>
            <person name="Lu T."/>
            <person name="Zhao Q."/>
            <person name="Huang X."/>
            <person name="Zhao Y."/>
        </authorList>
    </citation>
    <scope>NUCLEOTIDE SEQUENCE</scope>
</reference>
<feature type="domain" description="ABC transporter" evidence="13">
    <location>
        <begin position="1041"/>
        <end position="1275"/>
    </location>
</feature>
<evidence type="ECO:0000256" key="3">
    <source>
        <dbReference type="ARBA" id="ARBA00022448"/>
    </source>
</evidence>
<comment type="function">
    <text evidence="11">ABC transporter that may affect phytic acid transport and compartmentalization. May function directly or indirectly in removing phytic acid from the cytosol or in vesicle trafficking. Required for phytic acid accumulation in developing seeds. Phytic acid is the primary storage form of phosphorus in cereal grains and other plant seeds.</text>
</comment>
<feature type="domain" description="ABC transporter" evidence="13">
    <location>
        <begin position="418"/>
        <end position="641"/>
    </location>
</feature>
<keyword evidence="7" id="KW-0067">ATP-binding</keyword>
<evidence type="ECO:0000256" key="7">
    <source>
        <dbReference type="ARBA" id="ARBA00022840"/>
    </source>
</evidence>
<evidence type="ECO:0000256" key="9">
    <source>
        <dbReference type="ARBA" id="ARBA00022989"/>
    </source>
</evidence>
<proteinExistence type="inferred from homology"/>
<evidence type="ECO:0000256" key="1">
    <source>
        <dbReference type="ARBA" id="ARBA00004141"/>
    </source>
</evidence>
<dbReference type="PROSITE" id="PS50893">
    <property type="entry name" value="ABC_TRANSPORTER_2"/>
    <property type="match status" value="2"/>
</dbReference>
<name>A0A811NFV7_9POAL</name>
<dbReference type="FunFam" id="3.40.50.300:FF:000508">
    <property type="entry name" value="ABC transporter C family member 5"/>
    <property type="match status" value="1"/>
</dbReference>
<dbReference type="CDD" id="cd18579">
    <property type="entry name" value="ABC_6TM_ABCC_D1"/>
    <property type="match status" value="1"/>
</dbReference>
<evidence type="ECO:0000259" key="13">
    <source>
        <dbReference type="PROSITE" id="PS50893"/>
    </source>
</evidence>
<sequence>MEEPLLDHGSSPLSEATGSRSLFSNAGLLSNITFSWMGPLLELGKRKTLDLNDVPFLDNIDSVHGITPKFKSKIALISATGQYTDVTTVKLVKALMLTSWKLITVTAVYALLCTVTAYVGPYLIEYFVDYLNENPRSTKRGYLLVLAFVVAQLMEGLSSRHLLFRSQQLGLRMRSALVAVIYQKGLALSSQSKQGRSSGELINVVNLDAEQVGNFNWSMHELWLLPVQISLAMIILYSTLGLAAFAALSATVLTMLANIPLGRMEQNYQEKTMSAKDARMSAMSEILQNMRILKLQGWELIFLSKIKELRKAEMNWIKKYVYTSSMLMSVFFGAPAFVAMITFGTCIIFGIPLETGKVLSALATFRQLQGPIHSLPDAISSIIQTKVSLDRICSFLCLEELASDAVTKLPSGSTDMSIEVRNGYFSWEKSSQVPTLRDLNFCVQQGTKAAICGTVGSGKSSLLSCILGEIPKLSGEVRTCGTIACVNQSPWIQSGTIEENILFGTQMNRERYRKVLEACSLKRDMDILPLGDQTIIGERGINLSGGQKQRIQIARALYQDADIFLFDDPFSAVDAHTGQHLFKECLQGFLASKTVVYVTHHVNFLDSADLILVMRDGKITESGNRAEILESGEELKKLFKSHDDALSMRPSGNFGSSYHPGGNGNTLFIAEDKKDEDKKDGNNDEGIVQNGQLVQEEEREKGRVGFIVYWEYVTMAYSGALVPLILLAHIIFQVLQIGSNFWMAWAAPISEDVNPPVSSLLMVNVYFALAIVSSLCIFMRSYLLVKAGCKTATIIFEKMHNCVFRAPMYFFDSTPSGRVLNRASTDQSTVDTRIFELMGYLLFPAIEILGTIILMSQVAWPVFIIFIPTIIASLWYQQYYIDAARELQRLTGVRRAPVMQHFTESIAGSNIIRCFQKERQFISSIGHLMDNLSRPSLYNAAAMEWLCFRLDILSSFVFSFTLILLVFSPAALINPKTAGLAVTYGLSLNMLQGWAIAILCSLENKMISVERMMQYMNIPSEPPLTISETRPNDQWPTKGEIELRNLHVRYAPLLPFVLKGLTCTLQGGKKTGIVGRTGGGKSTLIQTLFRIVDPCIGQVLIDGTDISTIGLHDLRTRLSIIPQDPVMFEGTLRTNIDPLGEYSDGQIWEALDSCHLGDEVRKNALKLDSTVTENGKNWSAGQRQLVCLGRVILKRRKILVLDEATSSVDPTTDSLIQETLKQRFLECTIIAIAHRITSVFDSDRVLVLDNGEIAEHDTPEKLLDDSSSRFAKFVYEYRKANETTDVVSS</sequence>
<organism evidence="15 16">
    <name type="scientific">Miscanthus lutarioriparius</name>
    <dbReference type="NCBI Taxonomy" id="422564"/>
    <lineage>
        <taxon>Eukaryota</taxon>
        <taxon>Viridiplantae</taxon>
        <taxon>Streptophyta</taxon>
        <taxon>Embryophyta</taxon>
        <taxon>Tracheophyta</taxon>
        <taxon>Spermatophyta</taxon>
        <taxon>Magnoliopsida</taxon>
        <taxon>Liliopsida</taxon>
        <taxon>Poales</taxon>
        <taxon>Poaceae</taxon>
        <taxon>PACMAD clade</taxon>
        <taxon>Panicoideae</taxon>
        <taxon>Andropogonodae</taxon>
        <taxon>Andropogoneae</taxon>
        <taxon>Saccharinae</taxon>
        <taxon>Miscanthus</taxon>
    </lineage>
</organism>
<dbReference type="FunFam" id="3.40.50.300:FF:000169">
    <property type="entry name" value="ABC transporter C family member 3"/>
    <property type="match status" value="1"/>
</dbReference>
<dbReference type="InterPro" id="IPR050173">
    <property type="entry name" value="ABC_transporter_C-like"/>
</dbReference>
<evidence type="ECO:0000313" key="16">
    <source>
        <dbReference type="Proteomes" id="UP000604825"/>
    </source>
</evidence>
<dbReference type="CDD" id="cd03250">
    <property type="entry name" value="ABCC_MRP_domain1"/>
    <property type="match status" value="1"/>
</dbReference>
<keyword evidence="16" id="KW-1185">Reference proteome</keyword>
<keyword evidence="8" id="KW-1278">Translocase</keyword>
<accession>A0A811NFV7</accession>
<dbReference type="FunFam" id="1.20.1560.10:FF:000003">
    <property type="entry name" value="ABC transporter C family member 10"/>
    <property type="match status" value="1"/>
</dbReference>
<dbReference type="PANTHER" id="PTHR24223:SF249">
    <property type="entry name" value="OS02G0288700 PROTEIN"/>
    <property type="match status" value="1"/>
</dbReference>
<dbReference type="PROSITE" id="PS50929">
    <property type="entry name" value="ABC_TM1F"/>
    <property type="match status" value="2"/>
</dbReference>
<dbReference type="InterPro" id="IPR017871">
    <property type="entry name" value="ABC_transporter-like_CS"/>
</dbReference>
<evidence type="ECO:0000256" key="6">
    <source>
        <dbReference type="ARBA" id="ARBA00022741"/>
    </source>
</evidence>
<evidence type="ECO:0000256" key="11">
    <source>
        <dbReference type="ARBA" id="ARBA00057614"/>
    </source>
</evidence>
<dbReference type="InterPro" id="IPR003439">
    <property type="entry name" value="ABC_transporter-like_ATP-bd"/>
</dbReference>
<feature type="transmembrane region" description="Helical" evidence="12">
    <location>
        <begin position="709"/>
        <end position="737"/>
    </location>
</feature>
<evidence type="ECO:0000256" key="2">
    <source>
        <dbReference type="ARBA" id="ARBA00009726"/>
    </source>
</evidence>
<dbReference type="PROSITE" id="PS00211">
    <property type="entry name" value="ABC_TRANSPORTER_1"/>
    <property type="match status" value="1"/>
</dbReference>
<gene>
    <name evidence="15" type="ORF">NCGR_LOCUS14523</name>
</gene>
<dbReference type="GO" id="GO:0016887">
    <property type="term" value="F:ATP hydrolysis activity"/>
    <property type="evidence" value="ECO:0007669"/>
    <property type="project" value="InterPro"/>
</dbReference>
<keyword evidence="4 12" id="KW-0812">Transmembrane</keyword>
<feature type="transmembrane region" description="Helical" evidence="12">
    <location>
        <begin position="757"/>
        <end position="778"/>
    </location>
</feature>
<dbReference type="Gene3D" id="1.20.1560.10">
    <property type="entry name" value="ABC transporter type 1, transmembrane domain"/>
    <property type="match status" value="2"/>
</dbReference>
<evidence type="ECO:0000313" key="15">
    <source>
        <dbReference type="EMBL" id="CAD6221125.1"/>
    </source>
</evidence>
<feature type="transmembrane region" description="Helical" evidence="12">
    <location>
        <begin position="862"/>
        <end position="881"/>
    </location>
</feature>
<dbReference type="OrthoDB" id="628615at2759"/>
<keyword evidence="9 12" id="KW-1133">Transmembrane helix</keyword>
<comment type="subcellular location">
    <subcellularLocation>
        <location evidence="1">Membrane</location>
        <topology evidence="1">Multi-pass membrane protein</topology>
    </subcellularLocation>
</comment>
<feature type="transmembrane region" description="Helical" evidence="12">
    <location>
        <begin position="102"/>
        <end position="124"/>
    </location>
</feature>
<dbReference type="Proteomes" id="UP000604825">
    <property type="component" value="Unassembled WGS sequence"/>
</dbReference>
<dbReference type="SUPFAM" id="SSF52540">
    <property type="entry name" value="P-loop containing nucleoside triphosphate hydrolases"/>
    <property type="match status" value="2"/>
</dbReference>
<keyword evidence="10 12" id="KW-0472">Membrane</keyword>
<comment type="caution">
    <text evidence="15">The sequence shown here is derived from an EMBL/GenBank/DDBJ whole genome shotgun (WGS) entry which is preliminary data.</text>
</comment>
<dbReference type="InterPro" id="IPR036640">
    <property type="entry name" value="ABC1_TM_sf"/>
</dbReference>
<feature type="transmembrane region" description="Helical" evidence="12">
    <location>
        <begin position="978"/>
        <end position="1002"/>
    </location>
</feature>
<protein>
    <recommendedName>
        <fullName evidence="17">ABC transporter C family member 3</fullName>
    </recommendedName>
</protein>
<dbReference type="CDD" id="cd03244">
    <property type="entry name" value="ABCC_MRP_domain2"/>
    <property type="match status" value="1"/>
</dbReference>
<dbReference type="Pfam" id="PF00005">
    <property type="entry name" value="ABC_tran"/>
    <property type="match status" value="2"/>
</dbReference>
<dbReference type="InterPro" id="IPR027417">
    <property type="entry name" value="P-loop_NTPase"/>
</dbReference>
<evidence type="ECO:0000256" key="5">
    <source>
        <dbReference type="ARBA" id="ARBA00022737"/>
    </source>
</evidence>
<dbReference type="SMART" id="SM00382">
    <property type="entry name" value="AAA"/>
    <property type="match status" value="2"/>
</dbReference>
<feature type="domain" description="ABC transmembrane type-1" evidence="14">
    <location>
        <begin position="105"/>
        <end position="384"/>
    </location>
</feature>
<dbReference type="EMBL" id="CAJGYO010000003">
    <property type="protein sequence ID" value="CAD6221125.1"/>
    <property type="molecule type" value="Genomic_DNA"/>
</dbReference>
<dbReference type="Gene3D" id="3.40.50.300">
    <property type="entry name" value="P-loop containing nucleotide triphosphate hydrolases"/>
    <property type="match status" value="2"/>
</dbReference>
<dbReference type="PANTHER" id="PTHR24223">
    <property type="entry name" value="ATP-BINDING CASSETTE SUB-FAMILY C"/>
    <property type="match status" value="1"/>
</dbReference>
<feature type="transmembrane region" description="Helical" evidence="12">
    <location>
        <begin position="144"/>
        <end position="164"/>
    </location>
</feature>
<dbReference type="Pfam" id="PF00664">
    <property type="entry name" value="ABC_membrane"/>
    <property type="match status" value="2"/>
</dbReference>
<dbReference type="GO" id="GO:0140359">
    <property type="term" value="F:ABC-type transporter activity"/>
    <property type="evidence" value="ECO:0007669"/>
    <property type="project" value="InterPro"/>
</dbReference>
<feature type="transmembrane region" description="Helical" evidence="12">
    <location>
        <begin position="326"/>
        <end position="351"/>
    </location>
</feature>
<dbReference type="GO" id="GO:0016020">
    <property type="term" value="C:membrane"/>
    <property type="evidence" value="ECO:0007669"/>
    <property type="project" value="UniProtKB-SubCell"/>
</dbReference>
<evidence type="ECO:0000256" key="4">
    <source>
        <dbReference type="ARBA" id="ARBA00022692"/>
    </source>
</evidence>
<feature type="domain" description="ABC transmembrane type-1" evidence="14">
    <location>
        <begin position="724"/>
        <end position="1004"/>
    </location>
</feature>
<evidence type="ECO:0000259" key="14">
    <source>
        <dbReference type="PROSITE" id="PS50929"/>
    </source>
</evidence>
<keyword evidence="3" id="KW-0813">Transport</keyword>
<evidence type="ECO:0000256" key="8">
    <source>
        <dbReference type="ARBA" id="ARBA00022967"/>
    </source>
</evidence>
<dbReference type="FunFam" id="1.20.1560.10:FF:000002">
    <property type="entry name" value="ABC transporter C family member 5"/>
    <property type="match status" value="1"/>
</dbReference>
<dbReference type="SUPFAM" id="SSF90123">
    <property type="entry name" value="ABC transporter transmembrane region"/>
    <property type="match status" value="2"/>
</dbReference>
<dbReference type="InterPro" id="IPR003593">
    <property type="entry name" value="AAA+_ATPase"/>
</dbReference>
<dbReference type="CDD" id="cd18580">
    <property type="entry name" value="ABC_6TM_ABCC_D2"/>
    <property type="match status" value="1"/>
</dbReference>
<dbReference type="InterPro" id="IPR044726">
    <property type="entry name" value="ABCC_6TM_D2"/>
</dbReference>
<dbReference type="GO" id="GO:0005524">
    <property type="term" value="F:ATP binding"/>
    <property type="evidence" value="ECO:0007669"/>
    <property type="project" value="UniProtKB-KW"/>
</dbReference>
<feature type="transmembrane region" description="Helical" evidence="12">
    <location>
        <begin position="952"/>
        <end position="972"/>
    </location>
</feature>
<keyword evidence="6" id="KW-0547">Nucleotide-binding</keyword>
<keyword evidence="5" id="KW-0677">Repeat</keyword>
<evidence type="ECO:0008006" key="17">
    <source>
        <dbReference type="Google" id="ProtNLM"/>
    </source>
</evidence>
<comment type="similarity">
    <text evidence="2">Belongs to the ABC transporter superfamily. ABCC family. Conjugate transporter (TC 3.A.1.208) subfamily.</text>
</comment>
<evidence type="ECO:0000256" key="12">
    <source>
        <dbReference type="SAM" id="Phobius"/>
    </source>
</evidence>
<feature type="transmembrane region" description="Helical" evidence="12">
    <location>
        <begin position="234"/>
        <end position="257"/>
    </location>
</feature>